<reference evidence="2 3" key="1">
    <citation type="journal article" date="2013" name="BMC Genomics">
        <title>Genome sequencing and comparative genomics of honey bee microsporidia, Nosema apis reveal novel insights into host-parasite interactions.</title>
        <authorList>
            <person name="Chen Yp."/>
            <person name="Pettis J.S."/>
            <person name="Zhao Y."/>
            <person name="Liu X."/>
            <person name="Tallon L.J."/>
            <person name="Sadzewicz L.D."/>
            <person name="Li R."/>
            <person name="Zheng H."/>
            <person name="Huang S."/>
            <person name="Zhang X."/>
            <person name="Hamilton M.C."/>
            <person name="Pernal S.F."/>
            <person name="Melathopoulos A.P."/>
            <person name="Yan X."/>
            <person name="Evans J.D."/>
        </authorList>
    </citation>
    <scope>NUCLEOTIDE SEQUENCE [LARGE SCALE GENOMIC DNA]</scope>
    <source>
        <strain evidence="2 3">BRL 01</strain>
    </source>
</reference>
<accession>T0L9D6</accession>
<name>T0L9D6_9MICR</name>
<organism evidence="2 3">
    <name type="scientific">Vairimorpha apis BRL 01</name>
    <dbReference type="NCBI Taxonomy" id="1037528"/>
    <lineage>
        <taxon>Eukaryota</taxon>
        <taxon>Fungi</taxon>
        <taxon>Fungi incertae sedis</taxon>
        <taxon>Microsporidia</taxon>
        <taxon>Nosematidae</taxon>
        <taxon>Vairimorpha</taxon>
    </lineage>
</organism>
<dbReference type="Proteomes" id="UP000053780">
    <property type="component" value="Unassembled WGS sequence"/>
</dbReference>
<feature type="compositionally biased region" description="Polar residues" evidence="1">
    <location>
        <begin position="19"/>
        <end position="29"/>
    </location>
</feature>
<dbReference type="HOGENOM" id="CLU_2688415_0_0_1"/>
<feature type="region of interest" description="Disordered" evidence="1">
    <location>
        <begin position="1"/>
        <end position="45"/>
    </location>
</feature>
<evidence type="ECO:0000256" key="1">
    <source>
        <dbReference type="SAM" id="MobiDB-lite"/>
    </source>
</evidence>
<dbReference type="AlphaFoldDB" id="T0L9D6"/>
<evidence type="ECO:0000313" key="3">
    <source>
        <dbReference type="Proteomes" id="UP000053780"/>
    </source>
</evidence>
<evidence type="ECO:0000313" key="2">
    <source>
        <dbReference type="EMBL" id="EQB61038.1"/>
    </source>
</evidence>
<dbReference type="VEuPathDB" id="MicrosporidiaDB:NAPIS_ORF01375"/>
<sequence length="74" mass="8259">MKFLNDVSKEWINDPVPQQADNAPSTSGISKRGDHPERLSKDPTKHKLVKIITGGIKVKPQKQCRVCAAHKKEV</sequence>
<proteinExistence type="predicted"/>
<dbReference type="EMBL" id="KE647183">
    <property type="protein sequence ID" value="EQB61038.1"/>
    <property type="molecule type" value="Genomic_DNA"/>
</dbReference>
<gene>
    <name evidence="2" type="ORF">NAPIS_ORF01375</name>
</gene>
<keyword evidence="3" id="KW-1185">Reference proteome</keyword>
<protein>
    <submittedName>
        <fullName evidence="2">Piggybac transposable element-derived protein 4-like protein</fullName>
    </submittedName>
</protein>
<feature type="compositionally biased region" description="Basic and acidic residues" evidence="1">
    <location>
        <begin position="31"/>
        <end position="45"/>
    </location>
</feature>